<dbReference type="PANTHER" id="PTHR23513:SF11">
    <property type="entry name" value="STAPHYLOFERRIN A TRANSPORTER"/>
    <property type="match status" value="1"/>
</dbReference>
<dbReference type="CDD" id="cd06173">
    <property type="entry name" value="MFS_MefA_like"/>
    <property type="match status" value="1"/>
</dbReference>
<accession>A0A2N8HCZ5</accession>
<dbReference type="InterPro" id="IPR020846">
    <property type="entry name" value="MFS_dom"/>
</dbReference>
<dbReference type="GO" id="GO:0005886">
    <property type="term" value="C:plasma membrane"/>
    <property type="evidence" value="ECO:0007669"/>
    <property type="project" value="UniProtKB-SubCell"/>
</dbReference>
<evidence type="ECO:0000256" key="2">
    <source>
        <dbReference type="ARBA" id="ARBA00022448"/>
    </source>
</evidence>
<feature type="domain" description="Major facilitator superfamily (MFS) profile" evidence="8">
    <location>
        <begin position="17"/>
        <end position="408"/>
    </location>
</feature>
<keyword evidence="4 7" id="KW-0812">Transmembrane</keyword>
<keyword evidence="3" id="KW-1003">Cell membrane</keyword>
<feature type="transmembrane region" description="Helical" evidence="7">
    <location>
        <begin position="89"/>
        <end position="110"/>
    </location>
</feature>
<comment type="caution">
    <text evidence="9">The sequence shown here is derived from an EMBL/GenBank/DDBJ whole genome shotgun (WGS) entry which is preliminary data.</text>
</comment>
<reference evidence="9 10" key="1">
    <citation type="journal article" date="2017" name="BMC Genomics">
        <title>Genome sequencing of 39 Akkermansia muciniphila isolates reveals its population structure, genomic and functional diverisity, and global distribution in mammalian gut microbiotas.</title>
        <authorList>
            <person name="Guo X."/>
            <person name="Li S."/>
            <person name="Zhang J."/>
            <person name="Wu F."/>
            <person name="Li X."/>
            <person name="Wu D."/>
            <person name="Zhang M."/>
            <person name="Ou Z."/>
            <person name="Jie Z."/>
            <person name="Yan Q."/>
            <person name="Li P."/>
            <person name="Yi J."/>
            <person name="Peng Y."/>
        </authorList>
    </citation>
    <scope>NUCLEOTIDE SEQUENCE [LARGE SCALE GENOMIC DNA]</scope>
    <source>
        <strain evidence="9 10">GP24</strain>
    </source>
</reference>
<dbReference type="AlphaFoldDB" id="A0A2N8HCZ5"/>
<feature type="transmembrane region" description="Helical" evidence="7">
    <location>
        <begin position="182"/>
        <end position="201"/>
    </location>
</feature>
<evidence type="ECO:0000256" key="5">
    <source>
        <dbReference type="ARBA" id="ARBA00022989"/>
    </source>
</evidence>
<dbReference type="Pfam" id="PF05977">
    <property type="entry name" value="MFS_3"/>
    <property type="match status" value="1"/>
</dbReference>
<feature type="transmembrane region" description="Helical" evidence="7">
    <location>
        <begin position="265"/>
        <end position="287"/>
    </location>
</feature>
<dbReference type="InterPro" id="IPR036259">
    <property type="entry name" value="MFS_trans_sf"/>
</dbReference>
<evidence type="ECO:0000259" key="8">
    <source>
        <dbReference type="PROSITE" id="PS50850"/>
    </source>
</evidence>
<feature type="transmembrane region" description="Helical" evidence="7">
    <location>
        <begin position="25"/>
        <end position="49"/>
    </location>
</feature>
<gene>
    <name evidence="9" type="ORF">CXU22_08355</name>
</gene>
<proteinExistence type="predicted"/>
<dbReference type="GO" id="GO:0022857">
    <property type="term" value="F:transmembrane transporter activity"/>
    <property type="evidence" value="ECO:0007669"/>
    <property type="project" value="InterPro"/>
</dbReference>
<evidence type="ECO:0000256" key="3">
    <source>
        <dbReference type="ARBA" id="ARBA00022475"/>
    </source>
</evidence>
<feature type="transmembrane region" description="Helical" evidence="7">
    <location>
        <begin position="379"/>
        <end position="401"/>
    </location>
</feature>
<feature type="transmembrane region" description="Helical" evidence="7">
    <location>
        <begin position="222"/>
        <end position="245"/>
    </location>
</feature>
<feature type="transmembrane region" description="Helical" evidence="7">
    <location>
        <begin position="153"/>
        <end position="176"/>
    </location>
</feature>
<feature type="transmembrane region" description="Helical" evidence="7">
    <location>
        <begin position="353"/>
        <end position="373"/>
    </location>
</feature>
<feature type="transmembrane region" description="Helical" evidence="7">
    <location>
        <begin position="324"/>
        <end position="346"/>
    </location>
</feature>
<dbReference type="Proteomes" id="UP000236000">
    <property type="component" value="Unassembled WGS sequence"/>
</dbReference>
<name>A0A2N8HCZ5_9BACT</name>
<sequence>MGELMKWLNDWLGFFKPLQVRNLQIFWSGQAAALIGMWLQVTAMGILVYEISGGSATAVGLLAALNALPFFLGGMLLAGLGDRFDRRKLLIAVQCVQWLVAVGLFLLTILGMLQLWHLYAAGLVMGVNQTVGFPTQQAFVGDLIPRRQLQEAVGMYSLVFNTCRAIGPALAGYIIAEWGAGTAFGGNVLASLPLIGCLVSLKGRITDACVPRKQRGAGRKASGLKAVFSSRSLLFIMISALIQNICGQSLYQIVPALMHGNPRNTGLILGAVGAGAMVSILFVLPFARKSDRVGAKLSSGTLWMGSALCVAGIIPVVEIQAVCFFFAGLATSSLFVTSSSAVQLLAPPERKSAILGLFSIVTIGVQPLAAMGWGAVVDAWGVSTTIIMAGGLEALFSVWMLSVPFWRNFRFSPEESPGTT</sequence>
<dbReference type="InterPro" id="IPR010290">
    <property type="entry name" value="TM_effector"/>
</dbReference>
<dbReference type="PROSITE" id="PS50850">
    <property type="entry name" value="MFS"/>
    <property type="match status" value="1"/>
</dbReference>
<dbReference type="Gene3D" id="1.20.1250.20">
    <property type="entry name" value="MFS general substrate transporter like domains"/>
    <property type="match status" value="1"/>
</dbReference>
<feature type="transmembrane region" description="Helical" evidence="7">
    <location>
        <begin position="299"/>
        <end position="318"/>
    </location>
</feature>
<keyword evidence="2" id="KW-0813">Transport</keyword>
<feature type="transmembrane region" description="Helical" evidence="7">
    <location>
        <begin position="116"/>
        <end position="133"/>
    </location>
</feature>
<evidence type="ECO:0000256" key="6">
    <source>
        <dbReference type="ARBA" id="ARBA00023136"/>
    </source>
</evidence>
<keyword evidence="5 7" id="KW-1133">Transmembrane helix</keyword>
<organism evidence="9 10">
    <name type="scientific">Akkermansia muciniphila</name>
    <dbReference type="NCBI Taxonomy" id="239935"/>
    <lineage>
        <taxon>Bacteria</taxon>
        <taxon>Pseudomonadati</taxon>
        <taxon>Verrucomicrobiota</taxon>
        <taxon>Verrucomicrobiia</taxon>
        <taxon>Verrucomicrobiales</taxon>
        <taxon>Akkermansiaceae</taxon>
        <taxon>Akkermansia</taxon>
    </lineage>
</organism>
<feature type="transmembrane region" description="Helical" evidence="7">
    <location>
        <begin position="55"/>
        <end position="77"/>
    </location>
</feature>
<dbReference type="PANTHER" id="PTHR23513">
    <property type="entry name" value="INTEGRAL MEMBRANE EFFLUX PROTEIN-RELATED"/>
    <property type="match status" value="1"/>
</dbReference>
<dbReference type="SUPFAM" id="SSF103473">
    <property type="entry name" value="MFS general substrate transporter"/>
    <property type="match status" value="1"/>
</dbReference>
<dbReference type="EMBL" id="PJKA01000012">
    <property type="protein sequence ID" value="PNC17744.1"/>
    <property type="molecule type" value="Genomic_DNA"/>
</dbReference>
<evidence type="ECO:0000256" key="7">
    <source>
        <dbReference type="SAM" id="Phobius"/>
    </source>
</evidence>
<protein>
    <recommendedName>
        <fullName evidence="8">Major facilitator superfamily (MFS) profile domain-containing protein</fullName>
    </recommendedName>
</protein>
<evidence type="ECO:0000313" key="9">
    <source>
        <dbReference type="EMBL" id="PNC17744.1"/>
    </source>
</evidence>
<comment type="subcellular location">
    <subcellularLocation>
        <location evidence="1">Cell membrane</location>
        <topology evidence="1">Multi-pass membrane protein</topology>
    </subcellularLocation>
</comment>
<evidence type="ECO:0000313" key="10">
    <source>
        <dbReference type="Proteomes" id="UP000236000"/>
    </source>
</evidence>
<keyword evidence="6 7" id="KW-0472">Membrane</keyword>
<evidence type="ECO:0000256" key="1">
    <source>
        <dbReference type="ARBA" id="ARBA00004651"/>
    </source>
</evidence>
<evidence type="ECO:0000256" key="4">
    <source>
        <dbReference type="ARBA" id="ARBA00022692"/>
    </source>
</evidence>
<dbReference type="OrthoDB" id="9775268at2"/>